<gene>
    <name evidence="3" type="ORF">PAHAL_7G351200</name>
</gene>
<organism evidence="3">
    <name type="scientific">Panicum hallii</name>
    <dbReference type="NCBI Taxonomy" id="206008"/>
    <lineage>
        <taxon>Eukaryota</taxon>
        <taxon>Viridiplantae</taxon>
        <taxon>Streptophyta</taxon>
        <taxon>Embryophyta</taxon>
        <taxon>Tracheophyta</taxon>
        <taxon>Spermatophyta</taxon>
        <taxon>Magnoliopsida</taxon>
        <taxon>Liliopsida</taxon>
        <taxon>Poales</taxon>
        <taxon>Poaceae</taxon>
        <taxon>PACMAD clade</taxon>
        <taxon>Panicoideae</taxon>
        <taxon>Panicodae</taxon>
        <taxon>Paniceae</taxon>
        <taxon>Panicinae</taxon>
        <taxon>Panicum</taxon>
        <taxon>Panicum sect. Panicum</taxon>
    </lineage>
</organism>
<accession>A0A2T8IEK0</accession>
<sequence length="356" mass="40516">MDHVINYAFQACSSNEERQSLEAATNASVAQQWMQSNPQFTMSQQVPPYFTTTPSPQQTPLQPSVQRFTEEQRPVATASTGKKAYTNLTKCWIGISTDAVVNTGQRKEGFWFRITQAYNAARGIQPQRSQKSLMNHWDYIKEYCMKFADFYTEILRINPSGMSDADKPFSLMHCWKYLKDEPKFHEACAGQSKTINLEDDCYGTPTAGSNQVDTGGDSSTPPSAGNKRPLGWDATKESRKKAASSSSSSEYISKMHDLWADRFSDMKDGRAEKNKYLAQMAALEKEKIDHQVDIEERRLALEARRLDWEERKDESRMLAEEECILSIDLDTCKPALRLFYKAQQEKILAKYSTPPS</sequence>
<evidence type="ECO:0000259" key="2">
    <source>
        <dbReference type="Pfam" id="PF14303"/>
    </source>
</evidence>
<dbReference type="Pfam" id="PF14303">
    <property type="entry name" value="NAM-associated"/>
    <property type="match status" value="1"/>
</dbReference>
<feature type="domain" description="No apical meristem-associated C-terminal" evidence="2">
    <location>
        <begin position="167"/>
        <end position="347"/>
    </location>
</feature>
<dbReference type="Proteomes" id="UP000243499">
    <property type="component" value="Chromosome 7"/>
</dbReference>
<dbReference type="Gramene" id="PVH36099">
    <property type="protein sequence ID" value="PVH36099"/>
    <property type="gene ID" value="PAHAL_7G351200"/>
</dbReference>
<dbReference type="PANTHER" id="PTHR45023:SF4">
    <property type="entry name" value="GLYCINE-RICH PROTEIN-RELATED"/>
    <property type="match status" value="1"/>
</dbReference>
<feature type="region of interest" description="Disordered" evidence="1">
    <location>
        <begin position="206"/>
        <end position="247"/>
    </location>
</feature>
<feature type="compositionally biased region" description="Polar residues" evidence="1">
    <location>
        <begin position="206"/>
        <end position="223"/>
    </location>
</feature>
<dbReference type="AlphaFoldDB" id="A0A2T8IEK0"/>
<protein>
    <recommendedName>
        <fullName evidence="2">No apical meristem-associated C-terminal domain-containing protein</fullName>
    </recommendedName>
</protein>
<name>A0A2T8IEK0_9POAL</name>
<evidence type="ECO:0000256" key="1">
    <source>
        <dbReference type="SAM" id="MobiDB-lite"/>
    </source>
</evidence>
<dbReference type="EMBL" id="CM008052">
    <property type="protein sequence ID" value="PVH36099.1"/>
    <property type="molecule type" value="Genomic_DNA"/>
</dbReference>
<evidence type="ECO:0000313" key="3">
    <source>
        <dbReference type="EMBL" id="PVH36099.1"/>
    </source>
</evidence>
<dbReference type="PANTHER" id="PTHR45023">
    <property type="match status" value="1"/>
</dbReference>
<proteinExistence type="predicted"/>
<reference evidence="3" key="1">
    <citation type="submission" date="2018-04" db="EMBL/GenBank/DDBJ databases">
        <title>WGS assembly of Panicum hallii.</title>
        <authorList>
            <person name="Lovell J."/>
            <person name="Jenkins J."/>
            <person name="Lowry D."/>
            <person name="Mamidi S."/>
            <person name="Sreedasyam A."/>
            <person name="Weng X."/>
            <person name="Barry K."/>
            <person name="Bonette J."/>
            <person name="Campitelli B."/>
            <person name="Daum C."/>
            <person name="Gordon S."/>
            <person name="Gould B."/>
            <person name="Lipzen A."/>
            <person name="Macqueen A."/>
            <person name="Palacio-Mejia J."/>
            <person name="Plott C."/>
            <person name="Shakirov E."/>
            <person name="Shu S."/>
            <person name="Yoshinaga Y."/>
            <person name="Zane M."/>
            <person name="Rokhsar D."/>
            <person name="Grimwood J."/>
            <person name="Schmutz J."/>
            <person name="Juenger T."/>
        </authorList>
    </citation>
    <scope>NUCLEOTIDE SEQUENCE [LARGE SCALE GENOMIC DNA]</scope>
    <source>
        <strain evidence="3">FIL2</strain>
    </source>
</reference>
<dbReference type="InterPro" id="IPR029466">
    <property type="entry name" value="NAM-associated_C"/>
</dbReference>